<reference evidence="1 2" key="1">
    <citation type="submission" date="2016-06" db="EMBL/GenBank/DDBJ databases">
        <authorList>
            <consortium name="Pathogen Informatics"/>
        </authorList>
    </citation>
    <scope>NUCLEOTIDE SEQUENCE [LARGE SCALE GENOMIC DNA]</scope>
    <source>
        <strain evidence="1">PmlGA01</strain>
    </source>
</reference>
<dbReference type="Proteomes" id="UP000219799">
    <property type="component" value="Chromosome 13"/>
</dbReference>
<name>A0A1C3KED4_PLAMA</name>
<dbReference type="EMBL" id="LT594501">
    <property type="protein sequence ID" value="SBT71943.1"/>
    <property type="molecule type" value="Genomic_DNA"/>
</dbReference>
<gene>
    <name evidence="1" type="primary">PmlGA01_130007300</name>
    <name evidence="1" type="ORF">PMLGA01_130007300</name>
</gene>
<evidence type="ECO:0000313" key="1">
    <source>
        <dbReference type="EMBL" id="SBT71943.1"/>
    </source>
</evidence>
<organism evidence="1 2">
    <name type="scientific">Plasmodium malariae</name>
    <dbReference type="NCBI Taxonomy" id="5858"/>
    <lineage>
        <taxon>Eukaryota</taxon>
        <taxon>Sar</taxon>
        <taxon>Alveolata</taxon>
        <taxon>Apicomplexa</taxon>
        <taxon>Aconoidasida</taxon>
        <taxon>Haemosporida</taxon>
        <taxon>Plasmodiidae</taxon>
        <taxon>Plasmodium</taxon>
        <taxon>Plasmodium (Plasmodium)</taxon>
    </lineage>
</organism>
<proteinExistence type="predicted"/>
<protein>
    <submittedName>
        <fullName evidence="1">Uncharacterized protein</fullName>
    </submittedName>
</protein>
<dbReference type="AlphaFoldDB" id="A0A1C3KED4"/>
<sequence length="34" mass="4174">MRYRLFPPLTFLSYLRKIHVYYSPVRSEKADVAR</sequence>
<accession>A0A1C3KED4</accession>
<evidence type="ECO:0000313" key="2">
    <source>
        <dbReference type="Proteomes" id="UP000219799"/>
    </source>
</evidence>